<evidence type="ECO:0000313" key="5">
    <source>
        <dbReference type="Proteomes" id="UP000697472"/>
    </source>
</evidence>
<evidence type="ECO:0000313" key="4">
    <source>
        <dbReference type="EMBL" id="MBM7643411.1"/>
    </source>
</evidence>
<dbReference type="PANTHER" id="PTHR42919">
    <property type="entry name" value="N-ALPHA-ACETYLTRANSFERASE"/>
    <property type="match status" value="1"/>
</dbReference>
<dbReference type="CDD" id="cd04301">
    <property type="entry name" value="NAT_SF"/>
    <property type="match status" value="1"/>
</dbReference>
<dbReference type="InterPro" id="IPR016181">
    <property type="entry name" value="Acyl_CoA_acyltransferase"/>
</dbReference>
<name>A0ABS2PTN5_9STRE</name>
<dbReference type="SUPFAM" id="SSF55729">
    <property type="entry name" value="Acyl-CoA N-acyltransferases (Nat)"/>
    <property type="match status" value="1"/>
</dbReference>
<dbReference type="PROSITE" id="PS51186">
    <property type="entry name" value="GNAT"/>
    <property type="match status" value="1"/>
</dbReference>
<dbReference type="Gene3D" id="3.40.630.30">
    <property type="match status" value="1"/>
</dbReference>
<reference evidence="4 5" key="1">
    <citation type="submission" date="2021-01" db="EMBL/GenBank/DDBJ databases">
        <title>Genomic Encyclopedia of Type Strains, Phase IV (KMG-IV): sequencing the most valuable type-strain genomes for metagenomic binning, comparative biology and taxonomic classification.</title>
        <authorList>
            <person name="Goeker M."/>
        </authorList>
    </citation>
    <scope>NUCLEOTIDE SEQUENCE [LARGE SCALE GENOMIC DNA]</scope>
    <source>
        <strain evidence="4 5">DSM 27382</strain>
    </source>
</reference>
<dbReference type="Pfam" id="PF00583">
    <property type="entry name" value="Acetyltransf_1"/>
    <property type="match status" value="1"/>
</dbReference>
<sequence>MADITLEKITAQDVSLLRDLAIETFTETFAHDNTAEQLQDYYASAYSLETMSAELEDPESLQFFVRVDGKVAGFLKVNWGQAQTEQELEDSFEIQRIYVLQAYQGLGLGKKLFEYALQLAQEKGFKWAWLGVWERNFKAQNFYAKYGFEKFAEHAFPVSEDKVDLDWLLKKSLG</sequence>
<proteinExistence type="predicted"/>
<feature type="domain" description="N-acetyltransferase" evidence="3">
    <location>
        <begin position="4"/>
        <end position="174"/>
    </location>
</feature>
<dbReference type="Proteomes" id="UP000697472">
    <property type="component" value="Unassembled WGS sequence"/>
</dbReference>
<keyword evidence="2" id="KW-0012">Acyltransferase</keyword>
<evidence type="ECO:0000259" key="3">
    <source>
        <dbReference type="PROSITE" id="PS51186"/>
    </source>
</evidence>
<protein>
    <submittedName>
        <fullName evidence="4">Ribosomal protein S18 acetylase RimI-like enzyme</fullName>
    </submittedName>
</protein>
<dbReference type="InterPro" id="IPR000182">
    <property type="entry name" value="GNAT_dom"/>
</dbReference>
<keyword evidence="5" id="KW-1185">Reference proteome</keyword>
<comment type="caution">
    <text evidence="4">The sequence shown here is derived from an EMBL/GenBank/DDBJ whole genome shotgun (WGS) entry which is preliminary data.</text>
</comment>
<organism evidence="4 5">
    <name type="scientific">Streptococcus loxodontisalivarius</name>
    <dbReference type="NCBI Taxonomy" id="1349415"/>
    <lineage>
        <taxon>Bacteria</taxon>
        <taxon>Bacillati</taxon>
        <taxon>Bacillota</taxon>
        <taxon>Bacilli</taxon>
        <taxon>Lactobacillales</taxon>
        <taxon>Streptococcaceae</taxon>
        <taxon>Streptococcus</taxon>
    </lineage>
</organism>
<gene>
    <name evidence="4" type="ORF">JOC28_001719</name>
</gene>
<evidence type="ECO:0000256" key="1">
    <source>
        <dbReference type="ARBA" id="ARBA00022679"/>
    </source>
</evidence>
<dbReference type="RefSeq" id="WP_205010265.1">
    <property type="nucleotide sequence ID" value="NZ_JAFBEH010000042.1"/>
</dbReference>
<accession>A0ABS2PTN5</accession>
<dbReference type="InterPro" id="IPR051556">
    <property type="entry name" value="N-term/lysine_N-AcTrnsfr"/>
</dbReference>
<keyword evidence="1" id="KW-0808">Transferase</keyword>
<dbReference type="PANTHER" id="PTHR42919:SF8">
    <property type="entry name" value="N-ALPHA-ACETYLTRANSFERASE 50"/>
    <property type="match status" value="1"/>
</dbReference>
<evidence type="ECO:0000256" key="2">
    <source>
        <dbReference type="ARBA" id="ARBA00023315"/>
    </source>
</evidence>
<dbReference type="EMBL" id="JAFBEH010000042">
    <property type="protein sequence ID" value="MBM7643411.1"/>
    <property type="molecule type" value="Genomic_DNA"/>
</dbReference>